<sequence>MSLFHKGKVHKSEGDTKKSNTDKVKELLIATRYGVSASEMPIIINVAQDQALAIIDTLKKQGEDIHSLGEGDNPPELVLYSIGQIDQGITSTEQ</sequence>
<comment type="caution">
    <text evidence="2">The sequence shown here is derived from an EMBL/GenBank/DDBJ whole genome shotgun (WGS) entry which is preliminary data.</text>
</comment>
<accession>A0ABT7XZX6</accession>
<reference evidence="2" key="1">
    <citation type="submission" date="2024-05" db="EMBL/GenBank/DDBJ databases">
        <title>Genome Sequences of Four Agar- Degrading Marine Bacteria.</title>
        <authorList>
            <person name="Phillips E.K."/>
            <person name="Shaffer J.C."/>
            <person name="Henson M.W."/>
            <person name="Temperton B."/>
            <person name="Thrash C.J."/>
            <person name="Martin M.O."/>
        </authorList>
    </citation>
    <scope>NUCLEOTIDE SEQUENCE</scope>
    <source>
        <strain evidence="2">EKP203</strain>
    </source>
</reference>
<gene>
    <name evidence="2" type="ORF">QWJ08_07970</name>
</gene>
<dbReference type="EMBL" id="JAUEOZ010000001">
    <property type="protein sequence ID" value="MDN2481330.1"/>
    <property type="molecule type" value="Genomic_DNA"/>
</dbReference>
<keyword evidence="3" id="KW-1185">Reference proteome</keyword>
<protein>
    <submittedName>
        <fullName evidence="2">Uncharacterized protein</fullName>
    </submittedName>
</protein>
<evidence type="ECO:0000313" key="2">
    <source>
        <dbReference type="EMBL" id="MDN2481330.1"/>
    </source>
</evidence>
<dbReference type="RefSeq" id="WP_289961451.1">
    <property type="nucleotide sequence ID" value="NZ_JAUEOZ010000001.1"/>
</dbReference>
<name>A0ABT7XZX6_9VIBR</name>
<evidence type="ECO:0000313" key="3">
    <source>
        <dbReference type="Proteomes" id="UP001169719"/>
    </source>
</evidence>
<feature type="compositionally biased region" description="Basic and acidic residues" evidence="1">
    <location>
        <begin position="10"/>
        <end position="21"/>
    </location>
</feature>
<organism evidence="2 3">
    <name type="scientific">Vibrio agarivorans</name>
    <dbReference type="NCBI Taxonomy" id="153622"/>
    <lineage>
        <taxon>Bacteria</taxon>
        <taxon>Pseudomonadati</taxon>
        <taxon>Pseudomonadota</taxon>
        <taxon>Gammaproteobacteria</taxon>
        <taxon>Vibrionales</taxon>
        <taxon>Vibrionaceae</taxon>
        <taxon>Vibrio</taxon>
    </lineage>
</organism>
<feature type="region of interest" description="Disordered" evidence="1">
    <location>
        <begin position="1"/>
        <end position="21"/>
    </location>
</feature>
<dbReference type="Proteomes" id="UP001169719">
    <property type="component" value="Unassembled WGS sequence"/>
</dbReference>
<evidence type="ECO:0000256" key="1">
    <source>
        <dbReference type="SAM" id="MobiDB-lite"/>
    </source>
</evidence>
<proteinExistence type="predicted"/>